<dbReference type="EMBL" id="KZ821740">
    <property type="protein sequence ID" value="PYH77508.1"/>
    <property type="molecule type" value="Genomic_DNA"/>
</dbReference>
<feature type="transmembrane region" description="Helical" evidence="5">
    <location>
        <begin position="80"/>
        <end position="105"/>
    </location>
</feature>
<dbReference type="VEuPathDB" id="FungiDB:BO82DRAFT_319483"/>
<keyword evidence="4 5" id="KW-0472">Membrane</keyword>
<feature type="transmembrane region" description="Helical" evidence="5">
    <location>
        <begin position="112"/>
        <end position="131"/>
    </location>
</feature>
<accession>A0A319CPT1</accession>
<feature type="transmembrane region" description="Helical" evidence="5">
    <location>
        <begin position="143"/>
        <end position="163"/>
    </location>
</feature>
<dbReference type="InterPro" id="IPR020846">
    <property type="entry name" value="MFS_dom"/>
</dbReference>
<dbReference type="OrthoDB" id="10021397at2759"/>
<dbReference type="CDD" id="cd17502">
    <property type="entry name" value="MFS_Azr1_MDR_like"/>
    <property type="match status" value="1"/>
</dbReference>
<feature type="transmembrane region" description="Helical" evidence="5">
    <location>
        <begin position="320"/>
        <end position="339"/>
    </location>
</feature>
<feature type="transmembrane region" description="Helical" evidence="5">
    <location>
        <begin position="209"/>
        <end position="232"/>
    </location>
</feature>
<feature type="transmembrane region" description="Helical" evidence="5">
    <location>
        <begin position="184"/>
        <end position="203"/>
    </location>
</feature>
<evidence type="ECO:0000256" key="2">
    <source>
        <dbReference type="ARBA" id="ARBA00022692"/>
    </source>
</evidence>
<dbReference type="InterPro" id="IPR011701">
    <property type="entry name" value="MFS"/>
</dbReference>
<dbReference type="GeneID" id="37135420"/>
<keyword evidence="3 5" id="KW-1133">Transmembrane helix</keyword>
<evidence type="ECO:0000256" key="5">
    <source>
        <dbReference type="SAM" id="Phobius"/>
    </source>
</evidence>
<keyword evidence="8" id="KW-1185">Reference proteome</keyword>
<dbReference type="InterPro" id="IPR036259">
    <property type="entry name" value="MFS_trans_sf"/>
</dbReference>
<name>A0A319CPT1_9EURO</name>
<dbReference type="AlphaFoldDB" id="A0A319CPT1"/>
<dbReference type="FunFam" id="1.20.1250.20:FF:000196">
    <property type="entry name" value="MFS toxin efflux pump (AflT)"/>
    <property type="match status" value="1"/>
</dbReference>
<dbReference type="PROSITE" id="PS50850">
    <property type="entry name" value="MFS"/>
    <property type="match status" value="1"/>
</dbReference>
<feature type="transmembrane region" description="Helical" evidence="5">
    <location>
        <begin position="252"/>
        <end position="272"/>
    </location>
</feature>
<comment type="subcellular location">
    <subcellularLocation>
        <location evidence="1">Membrane</location>
        <topology evidence="1">Multi-pass membrane protein</topology>
    </subcellularLocation>
</comment>
<keyword evidence="2 5" id="KW-0812">Transmembrane</keyword>
<evidence type="ECO:0000313" key="7">
    <source>
        <dbReference type="EMBL" id="PYH77508.1"/>
    </source>
</evidence>
<dbReference type="SUPFAM" id="SSF103473">
    <property type="entry name" value="MFS general substrate transporter"/>
    <property type="match status" value="1"/>
</dbReference>
<dbReference type="Pfam" id="PF07690">
    <property type="entry name" value="MFS_1"/>
    <property type="match status" value="1"/>
</dbReference>
<evidence type="ECO:0000256" key="1">
    <source>
        <dbReference type="ARBA" id="ARBA00004141"/>
    </source>
</evidence>
<protein>
    <submittedName>
        <fullName evidence="7">MFS general substrate transporter</fullName>
    </submittedName>
</protein>
<feature type="domain" description="Major facilitator superfamily (MFS) profile" evidence="6">
    <location>
        <begin position="1"/>
        <end position="478"/>
    </location>
</feature>
<dbReference type="GO" id="GO:0005886">
    <property type="term" value="C:plasma membrane"/>
    <property type="evidence" value="ECO:0007669"/>
    <property type="project" value="TreeGrafter"/>
</dbReference>
<proteinExistence type="predicted"/>
<feature type="transmembrane region" description="Helical" evidence="5">
    <location>
        <begin position="25"/>
        <end position="42"/>
    </location>
</feature>
<feature type="transmembrane region" description="Helical" evidence="5">
    <location>
        <begin position="292"/>
        <end position="313"/>
    </location>
</feature>
<reference evidence="7 8" key="1">
    <citation type="submission" date="2016-12" db="EMBL/GenBank/DDBJ databases">
        <title>The genomes of Aspergillus section Nigri reveals drivers in fungal speciation.</title>
        <authorList>
            <consortium name="DOE Joint Genome Institute"/>
            <person name="Vesth T.C."/>
            <person name="Nybo J."/>
            <person name="Theobald S."/>
            <person name="Brandl J."/>
            <person name="Frisvad J.C."/>
            <person name="Nielsen K.F."/>
            <person name="Lyhne E.K."/>
            <person name="Kogle M.E."/>
            <person name="Kuo A."/>
            <person name="Riley R."/>
            <person name="Clum A."/>
            <person name="Nolan M."/>
            <person name="Lipzen A."/>
            <person name="Salamov A."/>
            <person name="Henrissat B."/>
            <person name="Wiebenga A."/>
            <person name="De Vries R.P."/>
            <person name="Grigoriev I.V."/>
            <person name="Mortensen U.H."/>
            <person name="Andersen M.R."/>
            <person name="Baker S.E."/>
        </authorList>
    </citation>
    <scope>NUCLEOTIDE SEQUENCE [LARGE SCALE GENOMIC DNA]</scope>
    <source>
        <strain evidence="7 8">CBS 121591</strain>
    </source>
</reference>
<sequence>MSLDSSIIATAIPRITSQFNSTGDIGWYGSAYSFAMCALQPIAGKLFASFLMKWMFLGCLAVFELGSLLCALAVNSPMLIVGRAIAGAGAAGCFTGAFCIVAAALPLAKRPFYVGILQSTFGIATIIGPILGGAFTQHATWRWCFWINLPIGAITIGTLVFFFNPPPRDSTTSPVLHRLKSLDLIGALLFAPAVIMILLALQWGGTTYAWKSATIIGLFIGGAGLGLVFAGWQAYKGDGAMIPPRLMTERTMLFSCLGEFCAMGAVYISIYYLPEWFQVIKGASPTKSGLMYLPLALSDVLSATLTGASLKYLGYPNPYLLLGTALMSIATGLFSTFTLSTPHKHWIPFQVLQGLGAGMTLSMPYVATQTVLDPADIPVGTSLLQCAQFFGAAVNLAIAEALFDNKLVTGLRDLGLPAAEIERIVAAGSAEVRSVVPDSDLPGVLHAYNHALTTTFYVAASFAAMAFLLSLGVRWRSIKPPKLKAAAVADMEAR</sequence>
<dbReference type="Proteomes" id="UP000248340">
    <property type="component" value="Unassembled WGS sequence"/>
</dbReference>
<evidence type="ECO:0000256" key="3">
    <source>
        <dbReference type="ARBA" id="ARBA00022989"/>
    </source>
</evidence>
<evidence type="ECO:0000313" key="8">
    <source>
        <dbReference type="Proteomes" id="UP000248340"/>
    </source>
</evidence>
<dbReference type="RefSeq" id="XP_025487708.1">
    <property type="nucleotide sequence ID" value="XM_025632679.1"/>
</dbReference>
<organism evidence="7 8">
    <name type="scientific">Aspergillus uvarum CBS 121591</name>
    <dbReference type="NCBI Taxonomy" id="1448315"/>
    <lineage>
        <taxon>Eukaryota</taxon>
        <taxon>Fungi</taxon>
        <taxon>Dikarya</taxon>
        <taxon>Ascomycota</taxon>
        <taxon>Pezizomycotina</taxon>
        <taxon>Eurotiomycetes</taxon>
        <taxon>Eurotiomycetidae</taxon>
        <taxon>Eurotiales</taxon>
        <taxon>Aspergillaceae</taxon>
        <taxon>Aspergillus</taxon>
        <taxon>Aspergillus subgen. Circumdati</taxon>
    </lineage>
</organism>
<dbReference type="PANTHER" id="PTHR23501:SF198">
    <property type="entry name" value="AZOLE RESISTANCE PROTEIN 1-RELATED"/>
    <property type="match status" value="1"/>
</dbReference>
<dbReference type="GO" id="GO:0022857">
    <property type="term" value="F:transmembrane transporter activity"/>
    <property type="evidence" value="ECO:0007669"/>
    <property type="project" value="InterPro"/>
</dbReference>
<evidence type="ECO:0000256" key="4">
    <source>
        <dbReference type="ARBA" id="ARBA00023136"/>
    </source>
</evidence>
<dbReference type="PANTHER" id="PTHR23501">
    <property type="entry name" value="MAJOR FACILITATOR SUPERFAMILY"/>
    <property type="match status" value="1"/>
</dbReference>
<evidence type="ECO:0000259" key="6">
    <source>
        <dbReference type="PROSITE" id="PS50850"/>
    </source>
</evidence>
<feature type="transmembrane region" description="Helical" evidence="5">
    <location>
        <begin position="456"/>
        <end position="475"/>
    </location>
</feature>
<gene>
    <name evidence="7" type="ORF">BO82DRAFT_319483</name>
</gene>
<dbReference type="Gene3D" id="1.20.1250.20">
    <property type="entry name" value="MFS general substrate transporter like domains"/>
    <property type="match status" value="2"/>
</dbReference>
<feature type="transmembrane region" description="Helical" evidence="5">
    <location>
        <begin position="54"/>
        <end position="74"/>
    </location>
</feature>